<dbReference type="RefSeq" id="XP_018041439.1">
    <property type="nucleotide sequence ID" value="XM_018186588.1"/>
</dbReference>
<proteinExistence type="predicted"/>
<evidence type="ECO:0000313" key="2">
    <source>
        <dbReference type="EMBL" id="OAG11074.1"/>
    </source>
</evidence>
<dbReference type="GeneID" id="28770074"/>
<feature type="region of interest" description="Disordered" evidence="1">
    <location>
        <begin position="52"/>
        <end position="79"/>
    </location>
</feature>
<evidence type="ECO:0000313" key="3">
    <source>
        <dbReference type="Proteomes" id="UP000077069"/>
    </source>
</evidence>
<reference evidence="2 3" key="1">
    <citation type="submission" date="2016-05" db="EMBL/GenBank/DDBJ databases">
        <title>Comparative analysis of secretome profiles of manganese(II)-oxidizing ascomycete fungi.</title>
        <authorList>
            <consortium name="DOE Joint Genome Institute"/>
            <person name="Zeiner C.A."/>
            <person name="Purvine S.O."/>
            <person name="Zink E.M."/>
            <person name="Wu S."/>
            <person name="Pasa-Tolic L."/>
            <person name="Chaput D.L."/>
            <person name="Haridas S."/>
            <person name="Grigoriev I.V."/>
            <person name="Santelli C.M."/>
            <person name="Hansel C.M."/>
        </authorList>
    </citation>
    <scope>NUCLEOTIDE SEQUENCE [LARGE SCALE GENOMIC DNA]</scope>
    <source>
        <strain evidence="2 3">AP3s5-JAC2a</strain>
    </source>
</reference>
<sequence length="157" mass="17032">MTLTAACTIDCACLDVWLSKMVRKDIVSVKDFRPHGYRLQAGCATAAARTEFSRDPKTTGVPSPNLATPLPTRQGPCSARTSPCSTISISVHALLRRLSTDGGNSGVCISSSGLLIFFYRLVISLRPPLVLRGQAPQPHTTRPPQPPPRLDRRPLRT</sequence>
<dbReference type="InParanoid" id="A0A177CU64"/>
<keyword evidence="3" id="KW-1185">Reference proteome</keyword>
<feature type="region of interest" description="Disordered" evidence="1">
    <location>
        <begin position="132"/>
        <end position="157"/>
    </location>
</feature>
<evidence type="ECO:0000256" key="1">
    <source>
        <dbReference type="SAM" id="MobiDB-lite"/>
    </source>
</evidence>
<dbReference type="AlphaFoldDB" id="A0A177CU64"/>
<protein>
    <submittedName>
        <fullName evidence="2">Uncharacterized protein</fullName>
    </submittedName>
</protein>
<accession>A0A177CU64</accession>
<gene>
    <name evidence="2" type="ORF">CC84DRAFT_518584</name>
</gene>
<dbReference type="Proteomes" id="UP000077069">
    <property type="component" value="Unassembled WGS sequence"/>
</dbReference>
<name>A0A177CU64_9PLEO</name>
<dbReference type="EMBL" id="KV441549">
    <property type="protein sequence ID" value="OAG11074.1"/>
    <property type="molecule type" value="Genomic_DNA"/>
</dbReference>
<organism evidence="2 3">
    <name type="scientific">Paraphaeosphaeria sporulosa</name>
    <dbReference type="NCBI Taxonomy" id="1460663"/>
    <lineage>
        <taxon>Eukaryota</taxon>
        <taxon>Fungi</taxon>
        <taxon>Dikarya</taxon>
        <taxon>Ascomycota</taxon>
        <taxon>Pezizomycotina</taxon>
        <taxon>Dothideomycetes</taxon>
        <taxon>Pleosporomycetidae</taxon>
        <taxon>Pleosporales</taxon>
        <taxon>Massarineae</taxon>
        <taxon>Didymosphaeriaceae</taxon>
        <taxon>Paraphaeosphaeria</taxon>
    </lineage>
</organism>